<evidence type="ECO:0000256" key="1">
    <source>
        <dbReference type="SAM" id="MobiDB-lite"/>
    </source>
</evidence>
<evidence type="ECO:0000313" key="3">
    <source>
        <dbReference type="Proteomes" id="UP000612055"/>
    </source>
</evidence>
<dbReference type="PANTHER" id="PTHR45725">
    <property type="entry name" value="FORMIN HOMOLOGY 2 FAMILY MEMBER"/>
    <property type="match status" value="1"/>
</dbReference>
<organism evidence="2 3">
    <name type="scientific">Edaphochlamys debaryana</name>
    <dbReference type="NCBI Taxonomy" id="47281"/>
    <lineage>
        <taxon>Eukaryota</taxon>
        <taxon>Viridiplantae</taxon>
        <taxon>Chlorophyta</taxon>
        <taxon>core chlorophytes</taxon>
        <taxon>Chlorophyceae</taxon>
        <taxon>CS clade</taxon>
        <taxon>Chlamydomonadales</taxon>
        <taxon>Chlamydomonadales incertae sedis</taxon>
        <taxon>Edaphochlamys</taxon>
    </lineage>
</organism>
<feature type="region of interest" description="Disordered" evidence="1">
    <location>
        <begin position="60"/>
        <end position="83"/>
    </location>
</feature>
<gene>
    <name evidence="2" type="ORF">HYH03_015789</name>
</gene>
<feature type="compositionally biased region" description="Gly residues" evidence="1">
    <location>
        <begin position="8"/>
        <end position="18"/>
    </location>
</feature>
<dbReference type="Proteomes" id="UP000612055">
    <property type="component" value="Unassembled WGS sequence"/>
</dbReference>
<feature type="region of interest" description="Disordered" evidence="1">
    <location>
        <begin position="478"/>
        <end position="501"/>
    </location>
</feature>
<keyword evidence="3" id="KW-1185">Reference proteome</keyword>
<protein>
    <submittedName>
        <fullName evidence="2">Uncharacterized protein</fullName>
    </submittedName>
</protein>
<feature type="compositionally biased region" description="Gly residues" evidence="1">
    <location>
        <begin position="63"/>
        <end position="83"/>
    </location>
</feature>
<feature type="compositionally biased region" description="Low complexity" evidence="1">
    <location>
        <begin position="657"/>
        <end position="682"/>
    </location>
</feature>
<accession>A0A836BQX9</accession>
<dbReference type="PANTHER" id="PTHR45725:SF18">
    <property type="entry name" value="ORC1-LIKE AAA ATPASE DOMAIN-CONTAINING PROTEIN"/>
    <property type="match status" value="1"/>
</dbReference>
<dbReference type="InterPro" id="IPR051425">
    <property type="entry name" value="Formin_Homology"/>
</dbReference>
<proteinExistence type="predicted"/>
<reference evidence="2" key="1">
    <citation type="journal article" date="2020" name="bioRxiv">
        <title>Comparative genomics of Chlamydomonas.</title>
        <authorList>
            <person name="Craig R.J."/>
            <person name="Hasan A.R."/>
            <person name="Ness R.W."/>
            <person name="Keightley P.D."/>
        </authorList>
    </citation>
    <scope>NUCLEOTIDE SEQUENCE</scope>
    <source>
        <strain evidence="2">CCAP 11/70</strain>
    </source>
</reference>
<feature type="compositionally biased region" description="Low complexity" evidence="1">
    <location>
        <begin position="694"/>
        <end position="711"/>
    </location>
</feature>
<evidence type="ECO:0000313" key="2">
    <source>
        <dbReference type="EMBL" id="KAG2485517.1"/>
    </source>
</evidence>
<feature type="region of interest" description="Disordered" evidence="1">
    <location>
        <begin position="639"/>
        <end position="725"/>
    </location>
</feature>
<dbReference type="AlphaFoldDB" id="A0A836BQX9"/>
<name>A0A836BQX9_9CHLO</name>
<sequence length="752" mass="75469">MPPRARGRGGGSGAGSGPAGSAAASPGSDAAAALASALPAPLRSAVAALPAAAEALLGPLRPGRGGGGGGAGGRGRGAGGGGRLAALREAKEQLSVLRRELERLPLYGRQDHLKATPAKTALAAALAELLARQAEAAALRPDGGAQWGGGGRGDPMQGWQSGAWGSVHAIVTCCGQLPVSYNAPSVLRFLLAMLRSGILHALSRRLAAADDNSTVEPFIRRALDTFLALTTCWGELARALAESGFLEHAARRVLQLEARRLQQATGTAVPLMWGLCRCIAPMAHVLDASSPSPSLVTWAWGPIPRVRGPAATHLRTVLGGRCVRTAVLVYGVGTLRLLDQNPCYGLPAALRIGGLPSYKPAGVEVPSSLAFGLLLHQLGDRLGPPPPGPATSLELALRVVQALMPAPAPTQFSANRAAGAKVPVAVSPPAAEAALLGAAALECGRRLLSRRWRRAPPRLADWRRRWWRLLVLSAREHGAGDDEDGGAVRGGDEGEDVDGEPVRQRLYELVTEPLLGEWPTGHLDLAALPPAPPPELAAALEAGLLPALTSFLGPAPAGCAALAGCLLRGLLGACDRARPEGSGVGLMLTALLAYGEEGQAEGLLGALGQSLQAERAGRGAKGAGGAGGEEPFRRAATSFPTAAAHAGQHCRSPGSPPGSAAAGAGPSTPARAAPAGGAAASGSGAGAAGEALEAPQQPSGPAAAPRPSSSAAPPPSAPLRQLGRMAGRAAELWGLPLGAPAGAGAERGGAAG</sequence>
<dbReference type="EMBL" id="JAEHOE010000128">
    <property type="protein sequence ID" value="KAG2485517.1"/>
    <property type="molecule type" value="Genomic_DNA"/>
</dbReference>
<feature type="region of interest" description="Disordered" evidence="1">
    <location>
        <begin position="1"/>
        <end position="26"/>
    </location>
</feature>
<comment type="caution">
    <text evidence="2">The sequence shown here is derived from an EMBL/GenBank/DDBJ whole genome shotgun (WGS) entry which is preliminary data.</text>
</comment>